<evidence type="ECO:0000256" key="1">
    <source>
        <dbReference type="ARBA" id="ARBA00004651"/>
    </source>
</evidence>
<keyword evidence="4 6" id="KW-1133">Transmembrane helix</keyword>
<dbReference type="InterPro" id="IPR032689">
    <property type="entry name" value="TraG-D_C"/>
</dbReference>
<comment type="caution">
    <text evidence="8">The sequence shown here is derived from an EMBL/GenBank/DDBJ whole genome shotgun (WGS) entry which is preliminary data.</text>
</comment>
<evidence type="ECO:0000256" key="2">
    <source>
        <dbReference type="ARBA" id="ARBA00022475"/>
    </source>
</evidence>
<feature type="transmembrane region" description="Helical" evidence="6">
    <location>
        <begin position="69"/>
        <end position="95"/>
    </location>
</feature>
<keyword evidence="3 6" id="KW-0812">Transmembrane</keyword>
<dbReference type="Proteomes" id="UP001499841">
    <property type="component" value="Unassembled WGS sequence"/>
</dbReference>
<feature type="domain" description="TraD/TraG TraM recognition site" evidence="7">
    <location>
        <begin position="396"/>
        <end position="515"/>
    </location>
</feature>
<dbReference type="CDD" id="cd01127">
    <property type="entry name" value="TrwB_TraG_TraD_VirD4"/>
    <property type="match status" value="1"/>
</dbReference>
<dbReference type="RefSeq" id="WP_345043503.1">
    <property type="nucleotide sequence ID" value="NZ_BAABBA010000019.1"/>
</dbReference>
<keyword evidence="5 6" id="KW-0472">Membrane</keyword>
<reference evidence="9" key="1">
    <citation type="journal article" date="2019" name="Int. J. Syst. Evol. Microbiol.">
        <title>The Global Catalogue of Microorganisms (GCM) 10K type strain sequencing project: providing services to taxonomists for standard genome sequencing and annotation.</title>
        <authorList>
            <consortium name="The Broad Institute Genomics Platform"/>
            <consortium name="The Broad Institute Genome Sequencing Center for Infectious Disease"/>
            <person name="Wu L."/>
            <person name="Ma J."/>
        </authorList>
    </citation>
    <scope>NUCLEOTIDE SEQUENCE [LARGE SCALE GENOMIC DNA]</scope>
    <source>
        <strain evidence="9">JCM 17459</strain>
    </source>
</reference>
<proteinExistence type="predicted"/>
<evidence type="ECO:0000313" key="8">
    <source>
        <dbReference type="EMBL" id="GAA4288922.1"/>
    </source>
</evidence>
<keyword evidence="9" id="KW-1185">Reference proteome</keyword>
<keyword evidence="2" id="KW-1003">Cell membrane</keyword>
<evidence type="ECO:0000259" key="7">
    <source>
        <dbReference type="Pfam" id="PF12696"/>
    </source>
</evidence>
<evidence type="ECO:0000256" key="4">
    <source>
        <dbReference type="ARBA" id="ARBA00022989"/>
    </source>
</evidence>
<dbReference type="InterPro" id="IPR051539">
    <property type="entry name" value="T4SS-coupling_protein"/>
</dbReference>
<accession>A0ABP8EYP8</accession>
<dbReference type="Gene3D" id="3.40.50.300">
    <property type="entry name" value="P-loop containing nucleotide triphosphate hydrolases"/>
    <property type="match status" value="1"/>
</dbReference>
<dbReference type="Pfam" id="PF12696">
    <property type="entry name" value="TraG-D_C"/>
    <property type="match status" value="1"/>
</dbReference>
<evidence type="ECO:0000256" key="5">
    <source>
        <dbReference type="ARBA" id="ARBA00023136"/>
    </source>
</evidence>
<sequence>MVTRENRPPIKASTRANVQLALLAAALLAYWHLTLWVTSTGLGLAGVDRTFLALVRLSPLDLGEDVTTASLPVVLAVWFALVILTAVALVGAVAARHRGRAEKGMVTGKALKDRVTGGPSATLLEPIASYHGQPVRPRTEDTGCVIAPPRQGKTAYLAVGQVVDAPGAVVATSTKVDLFRLTAQPRAERGRVWVFDPEGVSAWPEAARWNIVAGCADVKVAMDRAKAMVAARPMDGSRNAGFFHEAADTVLRCLLHAADLGGHTMREVLAWARDFDNETPYAILREHEGAAPGWAKDLEKFARGEARETVSSTDMSLSLVLKPLADPRVVDFVCPAAGDGEAFDPDRFVRSSDTLYLLSEGGSSGVAPLVTALVSAVVRAGRLASQRTAAGRLDLPITFVLDEVANIAPIPDLPQLMADGGGRGMSVWPVVQDESQLRSRYGDEGAKTIWAAAAVKLLMGGSSNDGFLESVSRLLGDRRVTRSARHYSERGETPSFNVSTEKERVLSVSDLRTIPEGRALLLYRDLPGGIVDLTPWWKRSDAEELKASTSWVLDREGITA</sequence>
<dbReference type="SUPFAM" id="SSF52540">
    <property type="entry name" value="P-loop containing nucleoside triphosphate hydrolases"/>
    <property type="match status" value="1"/>
</dbReference>
<dbReference type="InterPro" id="IPR027417">
    <property type="entry name" value="P-loop_NTPase"/>
</dbReference>
<evidence type="ECO:0000256" key="3">
    <source>
        <dbReference type="ARBA" id="ARBA00022692"/>
    </source>
</evidence>
<name>A0ABP8EYP8_9MICO</name>
<comment type="subcellular location">
    <subcellularLocation>
        <location evidence="1">Cell membrane</location>
        <topology evidence="1">Multi-pass membrane protein</topology>
    </subcellularLocation>
</comment>
<dbReference type="PANTHER" id="PTHR37937:SF1">
    <property type="entry name" value="CONJUGATIVE TRANSFER: DNA TRANSPORT"/>
    <property type="match status" value="1"/>
</dbReference>
<evidence type="ECO:0000313" key="9">
    <source>
        <dbReference type="Proteomes" id="UP001499841"/>
    </source>
</evidence>
<evidence type="ECO:0000256" key="6">
    <source>
        <dbReference type="SAM" id="Phobius"/>
    </source>
</evidence>
<dbReference type="EMBL" id="BAABBA010000019">
    <property type="protein sequence ID" value="GAA4288922.1"/>
    <property type="molecule type" value="Genomic_DNA"/>
</dbReference>
<dbReference type="PANTHER" id="PTHR37937">
    <property type="entry name" value="CONJUGATIVE TRANSFER: DNA TRANSPORT"/>
    <property type="match status" value="1"/>
</dbReference>
<gene>
    <name evidence="8" type="ORF">GCM10022262_32820</name>
</gene>
<protein>
    <recommendedName>
        <fullName evidence="7">TraD/TraG TraM recognition site domain-containing protein</fullName>
    </recommendedName>
</protein>
<organism evidence="8 9">
    <name type="scientific">Georgenia daeguensis</name>
    <dbReference type="NCBI Taxonomy" id="908355"/>
    <lineage>
        <taxon>Bacteria</taxon>
        <taxon>Bacillati</taxon>
        <taxon>Actinomycetota</taxon>
        <taxon>Actinomycetes</taxon>
        <taxon>Micrococcales</taxon>
        <taxon>Bogoriellaceae</taxon>
        <taxon>Georgenia</taxon>
    </lineage>
</organism>